<gene>
    <name evidence="7" type="ORF">COV62_02240</name>
</gene>
<dbReference type="SUPFAM" id="SSF55811">
    <property type="entry name" value="Nudix"/>
    <property type="match status" value="1"/>
</dbReference>
<proteinExistence type="inferred from homology"/>
<dbReference type="PROSITE" id="PS00893">
    <property type="entry name" value="NUDIX_BOX"/>
    <property type="match status" value="1"/>
</dbReference>
<dbReference type="Proteomes" id="UP000231139">
    <property type="component" value="Unassembled WGS sequence"/>
</dbReference>
<sequence length="140" mass="16530">MPIEKSAGAIIFRKENNNFFYLLLHYPSSAKAPKEYWDFPKGHIEKGEDEIKTVKREVEEETGLKDIKIIEGFREWIKYFFKFEGKTVLKFVTFYLAETKTKDVKISGEHVGYKWLPYEDAIEQLTFKNAKEVLKKVHTS</sequence>
<feature type="domain" description="Nudix hydrolase" evidence="6">
    <location>
        <begin position="2"/>
        <end position="138"/>
    </location>
</feature>
<protein>
    <recommendedName>
        <fullName evidence="2">Bis(5'-nucleosyl)-tetraphosphatase [asymmetrical]</fullName>
    </recommendedName>
    <alternativeName>
        <fullName evidence="5">Diadenosine 5',5'''-P1,P4-tetraphosphate asymmetrical hydrolase</fullName>
    </alternativeName>
</protein>
<dbReference type="AlphaFoldDB" id="A0A2H0MZT9"/>
<evidence type="ECO:0000256" key="4">
    <source>
        <dbReference type="ARBA" id="ARBA00022801"/>
    </source>
</evidence>
<keyword evidence="3" id="KW-0547">Nucleotide-binding</keyword>
<dbReference type="GO" id="GO:0004081">
    <property type="term" value="F:bis(5'-nucleosyl)-tetraphosphatase (asymmetrical) activity"/>
    <property type="evidence" value="ECO:0007669"/>
    <property type="project" value="TreeGrafter"/>
</dbReference>
<evidence type="ECO:0000256" key="3">
    <source>
        <dbReference type="ARBA" id="ARBA00022741"/>
    </source>
</evidence>
<name>A0A2H0MZT9_9BACT</name>
<dbReference type="GO" id="GO:0006754">
    <property type="term" value="P:ATP biosynthetic process"/>
    <property type="evidence" value="ECO:0007669"/>
    <property type="project" value="TreeGrafter"/>
</dbReference>
<dbReference type="EMBL" id="PCWK01000050">
    <property type="protein sequence ID" value="PIR02154.1"/>
    <property type="molecule type" value="Genomic_DNA"/>
</dbReference>
<dbReference type="Pfam" id="PF00293">
    <property type="entry name" value="NUDIX"/>
    <property type="match status" value="1"/>
</dbReference>
<organism evidence="7 8">
    <name type="scientific">Candidatus Nealsonbacteria bacterium CG11_big_fil_rev_8_21_14_0_20_35_11</name>
    <dbReference type="NCBI Taxonomy" id="1974713"/>
    <lineage>
        <taxon>Bacteria</taxon>
        <taxon>Candidatus Nealsoniibacteriota</taxon>
    </lineage>
</organism>
<comment type="similarity">
    <text evidence="1">Belongs to the Nudix hydrolase family.</text>
</comment>
<dbReference type="GO" id="GO:0000166">
    <property type="term" value="F:nucleotide binding"/>
    <property type="evidence" value="ECO:0007669"/>
    <property type="project" value="UniProtKB-KW"/>
</dbReference>
<evidence type="ECO:0000313" key="8">
    <source>
        <dbReference type="Proteomes" id="UP000231139"/>
    </source>
</evidence>
<evidence type="ECO:0000313" key="7">
    <source>
        <dbReference type="EMBL" id="PIR02154.1"/>
    </source>
</evidence>
<dbReference type="PANTHER" id="PTHR21340:SF0">
    <property type="entry name" value="BIS(5'-NUCLEOSYL)-TETRAPHOSPHATASE [ASYMMETRICAL]"/>
    <property type="match status" value="1"/>
</dbReference>
<reference evidence="7 8" key="1">
    <citation type="submission" date="2017-09" db="EMBL/GenBank/DDBJ databases">
        <title>Depth-based differentiation of microbial function through sediment-hosted aquifers and enrichment of novel symbionts in the deep terrestrial subsurface.</title>
        <authorList>
            <person name="Probst A.J."/>
            <person name="Ladd B."/>
            <person name="Jarett J.K."/>
            <person name="Geller-Mcgrath D.E."/>
            <person name="Sieber C.M."/>
            <person name="Emerson J.B."/>
            <person name="Anantharaman K."/>
            <person name="Thomas B.C."/>
            <person name="Malmstrom R."/>
            <person name="Stieglmeier M."/>
            <person name="Klingl A."/>
            <person name="Woyke T."/>
            <person name="Ryan C.M."/>
            <person name="Banfield J.F."/>
        </authorList>
    </citation>
    <scope>NUCLEOTIDE SEQUENCE [LARGE SCALE GENOMIC DNA]</scope>
    <source>
        <strain evidence="7">CG11_big_fil_rev_8_21_14_0_20_35_11</strain>
    </source>
</reference>
<dbReference type="PROSITE" id="PS51462">
    <property type="entry name" value="NUDIX"/>
    <property type="match status" value="1"/>
</dbReference>
<dbReference type="GO" id="GO:0006167">
    <property type="term" value="P:AMP biosynthetic process"/>
    <property type="evidence" value="ECO:0007669"/>
    <property type="project" value="TreeGrafter"/>
</dbReference>
<evidence type="ECO:0000259" key="6">
    <source>
        <dbReference type="PROSITE" id="PS51462"/>
    </source>
</evidence>
<dbReference type="Gene3D" id="3.90.79.10">
    <property type="entry name" value="Nucleoside Triphosphate Pyrophosphohydrolase"/>
    <property type="match status" value="1"/>
</dbReference>
<dbReference type="PANTHER" id="PTHR21340">
    <property type="entry name" value="DIADENOSINE 5,5-P1,P4-TETRAPHOSPHATE PYROPHOSPHOHYDROLASE MUTT"/>
    <property type="match status" value="1"/>
</dbReference>
<dbReference type="InterPro" id="IPR020084">
    <property type="entry name" value="NUDIX_hydrolase_CS"/>
</dbReference>
<keyword evidence="4 7" id="KW-0378">Hydrolase</keyword>
<dbReference type="InterPro" id="IPR051325">
    <property type="entry name" value="Nudix_hydrolase_domain"/>
</dbReference>
<evidence type="ECO:0000256" key="1">
    <source>
        <dbReference type="ARBA" id="ARBA00005582"/>
    </source>
</evidence>
<dbReference type="InterPro" id="IPR003565">
    <property type="entry name" value="Tetra_PHTase"/>
</dbReference>
<evidence type="ECO:0000256" key="2">
    <source>
        <dbReference type="ARBA" id="ARBA00018911"/>
    </source>
</evidence>
<accession>A0A2H0MZT9</accession>
<dbReference type="InterPro" id="IPR015797">
    <property type="entry name" value="NUDIX_hydrolase-like_dom_sf"/>
</dbReference>
<dbReference type="InterPro" id="IPR000086">
    <property type="entry name" value="NUDIX_hydrolase_dom"/>
</dbReference>
<dbReference type="CDD" id="cd03428">
    <property type="entry name" value="NUDIX_Ap4A_Nudt2"/>
    <property type="match status" value="1"/>
</dbReference>
<evidence type="ECO:0000256" key="5">
    <source>
        <dbReference type="ARBA" id="ARBA00032644"/>
    </source>
</evidence>
<comment type="caution">
    <text evidence="7">The sequence shown here is derived from an EMBL/GenBank/DDBJ whole genome shotgun (WGS) entry which is preliminary data.</text>
</comment>